<keyword evidence="3" id="KW-0732">Signal</keyword>
<sequence>MMVTLKLLHLLQLVRLGHPIEYLISISGHIDDFEGREVVRSLKIHSNKKTYGPYGSERGRPFDISSIGGRIIGFHGTCSSHLNSIGAHFGPISHEYPFDVVGPFGGDSGMNIWDDGKHTDVREITIGFDSVVKSISILYDEHGHPVGPFTHGTSGGGKKYRIKLDPSEYLKSISGYTNKDFGRTILQSLTIHTSRRDHGPIGIDNNGRHFSFPYTGGKIVGFHGSCNGPHLESIGAFYEQIAHTYPVKVYGPFGGEGEKSRDFVDLKGINVHYADFIESITFEVDEATSTEPETNCGGNGRENTFKVKLRDEEYITSFAGYLKTANDSGTLISSLTFQTNERLLGPIGREEGLYFSLPSKEAGKVIRIFGRSGDYLESIGAQIKPCYPLKRVGLLRSKYVNQMGIRLQYPGVRVNQTEKRLEVLHLSLFKLKKECRTYW</sequence>
<dbReference type="PANTHER" id="PTHR47293:SF68">
    <property type="entry name" value="JACALIN-RELATED LECTIN 3"/>
    <property type="match status" value="1"/>
</dbReference>
<evidence type="ECO:0000256" key="3">
    <source>
        <dbReference type="SAM" id="SignalP"/>
    </source>
</evidence>
<evidence type="ECO:0000256" key="2">
    <source>
        <dbReference type="ARBA" id="ARBA00022734"/>
    </source>
</evidence>
<dbReference type="InterPro" id="IPR001229">
    <property type="entry name" value="Jacalin-like_lectin_dom"/>
</dbReference>
<organism evidence="5">
    <name type="scientific">Eucalyptus grandis</name>
    <name type="common">Flooded gum</name>
    <dbReference type="NCBI Taxonomy" id="71139"/>
    <lineage>
        <taxon>Eukaryota</taxon>
        <taxon>Viridiplantae</taxon>
        <taxon>Streptophyta</taxon>
        <taxon>Embryophyta</taxon>
        <taxon>Tracheophyta</taxon>
        <taxon>Spermatophyta</taxon>
        <taxon>Magnoliopsida</taxon>
        <taxon>eudicotyledons</taxon>
        <taxon>Gunneridae</taxon>
        <taxon>Pentapetalae</taxon>
        <taxon>rosids</taxon>
        <taxon>malvids</taxon>
        <taxon>Myrtales</taxon>
        <taxon>Myrtaceae</taxon>
        <taxon>Myrtoideae</taxon>
        <taxon>Eucalypteae</taxon>
        <taxon>Eucalyptus</taxon>
    </lineage>
</organism>
<dbReference type="PANTHER" id="PTHR47293">
    <property type="entry name" value="JACALIN-RELATED LECTIN 3"/>
    <property type="match status" value="1"/>
</dbReference>
<dbReference type="eggNOG" id="KOG4197">
    <property type="taxonomic scope" value="Eukaryota"/>
</dbReference>
<dbReference type="STRING" id="71139.A0A059ASN0"/>
<dbReference type="Gramene" id="KCW56863">
    <property type="protein sequence ID" value="KCW56863"/>
    <property type="gene ID" value="EUGRSUZ_I02524"/>
</dbReference>
<evidence type="ECO:0000256" key="1">
    <source>
        <dbReference type="ARBA" id="ARBA00006568"/>
    </source>
</evidence>
<dbReference type="PROSITE" id="PS51752">
    <property type="entry name" value="JACALIN_LECTIN"/>
    <property type="match status" value="3"/>
</dbReference>
<accession>A0A059ASN0</accession>
<keyword evidence="2" id="KW-0430">Lectin</keyword>
<feature type="domain" description="Jacalin-type lectin" evidence="4">
    <location>
        <begin position="1"/>
        <end position="91"/>
    </location>
</feature>
<feature type="signal peptide" evidence="3">
    <location>
        <begin position="1"/>
        <end position="19"/>
    </location>
</feature>
<proteinExistence type="inferred from homology"/>
<dbReference type="InterPro" id="IPR033734">
    <property type="entry name" value="Jacalin-like_lectin_dom_plant"/>
</dbReference>
<gene>
    <name evidence="5" type="ORF">EUGRSUZ_I02524</name>
</gene>
<dbReference type="SUPFAM" id="SSF51101">
    <property type="entry name" value="Mannose-binding lectins"/>
    <property type="match status" value="3"/>
</dbReference>
<comment type="similarity">
    <text evidence="1">Belongs to the jacalin lectin family.</text>
</comment>
<dbReference type="InterPro" id="IPR036404">
    <property type="entry name" value="Jacalin-like_lectin_dom_sf"/>
</dbReference>
<dbReference type="OMA" id="RTHEIYD"/>
<dbReference type="SMART" id="SM00915">
    <property type="entry name" value="Jacalin"/>
    <property type="match status" value="3"/>
</dbReference>
<dbReference type="InParanoid" id="A0A059ASN0"/>
<evidence type="ECO:0000259" key="4">
    <source>
        <dbReference type="PROSITE" id="PS51752"/>
    </source>
</evidence>
<dbReference type="Pfam" id="PF01419">
    <property type="entry name" value="Jacalin"/>
    <property type="match status" value="3"/>
</dbReference>
<evidence type="ECO:0000313" key="5">
    <source>
        <dbReference type="EMBL" id="KCW56863.1"/>
    </source>
</evidence>
<dbReference type="AlphaFoldDB" id="A0A059ASN0"/>
<dbReference type="Gene3D" id="2.100.10.30">
    <property type="entry name" value="Jacalin-like lectin domain"/>
    <property type="match status" value="3"/>
</dbReference>
<feature type="domain" description="Jacalin-type lectin" evidence="4">
    <location>
        <begin position="247"/>
        <end position="385"/>
    </location>
</feature>
<dbReference type="EMBL" id="KK198761">
    <property type="protein sequence ID" value="KCW56863.1"/>
    <property type="molecule type" value="Genomic_DNA"/>
</dbReference>
<dbReference type="CDD" id="cd09612">
    <property type="entry name" value="Jacalin"/>
    <property type="match status" value="2"/>
</dbReference>
<feature type="domain" description="Jacalin-type lectin" evidence="4">
    <location>
        <begin position="98"/>
        <end position="240"/>
    </location>
</feature>
<dbReference type="FunCoup" id="A0A059ASN0">
    <property type="interactions" value="184"/>
</dbReference>
<reference evidence="5" key="1">
    <citation type="submission" date="2013-07" db="EMBL/GenBank/DDBJ databases">
        <title>The genome of Eucalyptus grandis.</title>
        <authorList>
            <person name="Schmutz J."/>
            <person name="Hayes R."/>
            <person name="Myburg A."/>
            <person name="Tuskan G."/>
            <person name="Grattapaglia D."/>
            <person name="Rokhsar D.S."/>
        </authorList>
    </citation>
    <scope>NUCLEOTIDE SEQUENCE</scope>
    <source>
        <tissue evidence="5">Leaf extractions</tissue>
    </source>
</reference>
<feature type="chain" id="PRO_5001572692" description="Jacalin-type lectin domain-containing protein" evidence="3">
    <location>
        <begin position="20"/>
        <end position="439"/>
    </location>
</feature>
<dbReference type="GO" id="GO:0030246">
    <property type="term" value="F:carbohydrate binding"/>
    <property type="evidence" value="ECO:0007669"/>
    <property type="project" value="UniProtKB-KW"/>
</dbReference>
<protein>
    <recommendedName>
        <fullName evidence="4">Jacalin-type lectin domain-containing protein</fullName>
    </recommendedName>
</protein>
<name>A0A059ASN0_EUCGR</name>